<name>A0A2U1ZWN7_9MICO</name>
<protein>
    <submittedName>
        <fullName evidence="2">NmrA family transcriptional regulator</fullName>
    </submittedName>
</protein>
<dbReference type="PANTHER" id="PTHR43162">
    <property type="match status" value="1"/>
</dbReference>
<gene>
    <name evidence="2" type="ORF">C8046_12755</name>
</gene>
<feature type="domain" description="NmrA-like" evidence="1">
    <location>
        <begin position="49"/>
        <end position="268"/>
    </location>
</feature>
<dbReference type="OrthoDB" id="3243290at2"/>
<dbReference type="Gene3D" id="3.90.25.10">
    <property type="entry name" value="UDP-galactose 4-epimerase, domain 1"/>
    <property type="match status" value="1"/>
</dbReference>
<dbReference type="Pfam" id="PF05368">
    <property type="entry name" value="NmrA"/>
    <property type="match status" value="1"/>
</dbReference>
<dbReference type="RefSeq" id="WP_109229780.1">
    <property type="nucleotide sequence ID" value="NZ_PYHR01000002.1"/>
</dbReference>
<evidence type="ECO:0000259" key="1">
    <source>
        <dbReference type="Pfam" id="PF05368"/>
    </source>
</evidence>
<dbReference type="InterPro" id="IPR036291">
    <property type="entry name" value="NAD(P)-bd_dom_sf"/>
</dbReference>
<dbReference type="Proteomes" id="UP000245166">
    <property type="component" value="Unassembled WGS sequence"/>
</dbReference>
<comment type="caution">
    <text evidence="2">The sequence shown here is derived from an EMBL/GenBank/DDBJ whole genome shotgun (WGS) entry which is preliminary data.</text>
</comment>
<sequence>MSTPSPSSPTVLVTGATGKTGRRVVPLLRAREAAVREGSRRTEPPFDWDDAGTWGAALAGVDVVYVVMPDLGDGAAVERTAAFARQAAAAGVGRAVLVSVPAGGGMDDGVVAATEDGFTDAGLAPTVLRLRSFFQNFTEDFFADAVAEGVLRVPAGQGREAFVDADDIAAVAVEALLDPTHAGRSYEITGPQAFSFADLASTISEQTGRATTYEALSPEEYVDDQVCHGVPVELAELLGGLYEQIAAGALDSVSGDVEAVLGRPPRTFAAFARAEMAPVVA</sequence>
<dbReference type="InterPro" id="IPR051604">
    <property type="entry name" value="Ergot_Alk_Oxidoreductase"/>
</dbReference>
<dbReference type="SUPFAM" id="SSF51735">
    <property type="entry name" value="NAD(P)-binding Rossmann-fold domains"/>
    <property type="match status" value="1"/>
</dbReference>
<keyword evidence="3" id="KW-1185">Reference proteome</keyword>
<organism evidence="2 3">
    <name type="scientific">Serinibacter arcticus</name>
    <dbReference type="NCBI Taxonomy" id="1655435"/>
    <lineage>
        <taxon>Bacteria</taxon>
        <taxon>Bacillati</taxon>
        <taxon>Actinomycetota</taxon>
        <taxon>Actinomycetes</taxon>
        <taxon>Micrococcales</taxon>
        <taxon>Beutenbergiaceae</taxon>
        <taxon>Serinibacter</taxon>
    </lineage>
</organism>
<dbReference type="Gene3D" id="3.40.50.720">
    <property type="entry name" value="NAD(P)-binding Rossmann-like Domain"/>
    <property type="match status" value="1"/>
</dbReference>
<proteinExistence type="predicted"/>
<dbReference type="InterPro" id="IPR008030">
    <property type="entry name" value="NmrA-like"/>
</dbReference>
<dbReference type="AlphaFoldDB" id="A0A2U1ZWN7"/>
<accession>A0A2U1ZWN7</accession>
<dbReference type="EMBL" id="PYHR01000002">
    <property type="protein sequence ID" value="PWD51399.1"/>
    <property type="molecule type" value="Genomic_DNA"/>
</dbReference>
<evidence type="ECO:0000313" key="3">
    <source>
        <dbReference type="Proteomes" id="UP000245166"/>
    </source>
</evidence>
<dbReference type="PANTHER" id="PTHR43162:SF1">
    <property type="entry name" value="PRESTALK A DIFFERENTIATION PROTEIN A"/>
    <property type="match status" value="1"/>
</dbReference>
<reference evidence="2 3" key="1">
    <citation type="submission" date="2018-03" db="EMBL/GenBank/DDBJ databases">
        <title>Genome assembly of novel Miniimonas species PCH200.</title>
        <authorList>
            <person name="Thakur V."/>
            <person name="Kumar V."/>
            <person name="Singh D."/>
        </authorList>
    </citation>
    <scope>NUCLEOTIDE SEQUENCE [LARGE SCALE GENOMIC DNA]</scope>
    <source>
        <strain evidence="2 3">PCH200</strain>
    </source>
</reference>
<evidence type="ECO:0000313" key="2">
    <source>
        <dbReference type="EMBL" id="PWD51399.1"/>
    </source>
</evidence>